<protein>
    <submittedName>
        <fullName evidence="2">Uncharacterized protein</fullName>
    </submittedName>
</protein>
<dbReference type="InParanoid" id="A0A0G4EUE3"/>
<feature type="compositionally biased region" description="Basic and acidic residues" evidence="1">
    <location>
        <begin position="156"/>
        <end position="179"/>
    </location>
</feature>
<evidence type="ECO:0000313" key="3">
    <source>
        <dbReference type="Proteomes" id="UP000041254"/>
    </source>
</evidence>
<feature type="compositionally biased region" description="Low complexity" evidence="1">
    <location>
        <begin position="92"/>
        <end position="101"/>
    </location>
</feature>
<reference evidence="2 3" key="1">
    <citation type="submission" date="2014-11" db="EMBL/GenBank/DDBJ databases">
        <authorList>
            <person name="Zhu J."/>
            <person name="Qi W."/>
            <person name="Song R."/>
        </authorList>
    </citation>
    <scope>NUCLEOTIDE SEQUENCE [LARGE SCALE GENOMIC DNA]</scope>
</reference>
<dbReference type="AlphaFoldDB" id="A0A0G4EUE3"/>
<organism evidence="2 3">
    <name type="scientific">Vitrella brassicaformis (strain CCMP3155)</name>
    <dbReference type="NCBI Taxonomy" id="1169540"/>
    <lineage>
        <taxon>Eukaryota</taxon>
        <taxon>Sar</taxon>
        <taxon>Alveolata</taxon>
        <taxon>Colpodellida</taxon>
        <taxon>Vitrellaceae</taxon>
        <taxon>Vitrella</taxon>
    </lineage>
</organism>
<proteinExistence type="predicted"/>
<accession>A0A0G4EUE3</accession>
<keyword evidence="3" id="KW-1185">Reference proteome</keyword>
<evidence type="ECO:0000256" key="1">
    <source>
        <dbReference type="SAM" id="MobiDB-lite"/>
    </source>
</evidence>
<name>A0A0G4EUE3_VITBC</name>
<feature type="region of interest" description="Disordered" evidence="1">
    <location>
        <begin position="91"/>
        <end position="304"/>
    </location>
</feature>
<feature type="region of interest" description="Disordered" evidence="1">
    <location>
        <begin position="45"/>
        <end position="67"/>
    </location>
</feature>
<dbReference type="Proteomes" id="UP000041254">
    <property type="component" value="Unassembled WGS sequence"/>
</dbReference>
<sequence>MQSIAPILDMADRVGNGITRLIPTHTDFAAHTLFGLDYENDSTSADGTNANTDGTNANTDGTNANTQGTTQVMTTLTSPFLEAFLRVSQAANTPDSPNQQPNQPPHPRAPAEEANNPPTHNSHPPNNRPPATASDGSSATAGPVAPTVQDSQPANEGRDEGREAVVRVGEHRGEGGRESEDSESDMSEGWESEESDSEVSESEESEFSSEESDSDVSEGWESEDSDSEVSEGWESEDSSEDSESDVWETESAPSGYKHHPDECFPSPKDAFNAYVKQAAFERSLSPEGRHESPQQRYEQSVPAEEDRLIIEAGLSRESFDSM</sequence>
<feature type="compositionally biased region" description="Acidic residues" evidence="1">
    <location>
        <begin position="180"/>
        <end position="248"/>
    </location>
</feature>
<feature type="compositionally biased region" description="Low complexity" evidence="1">
    <location>
        <begin position="112"/>
        <end position="143"/>
    </location>
</feature>
<evidence type="ECO:0000313" key="2">
    <source>
        <dbReference type="EMBL" id="CEM01825.1"/>
    </source>
</evidence>
<dbReference type="EMBL" id="CDMY01000311">
    <property type="protein sequence ID" value="CEM01825.1"/>
    <property type="molecule type" value="Genomic_DNA"/>
</dbReference>
<dbReference type="VEuPathDB" id="CryptoDB:Vbra_13291"/>
<gene>
    <name evidence="2" type="ORF">Vbra_13291</name>
</gene>